<dbReference type="CDD" id="cd24146">
    <property type="entry name" value="nat-AmDH_N_like"/>
    <property type="match status" value="1"/>
</dbReference>
<dbReference type="RefSeq" id="WP_344773395.1">
    <property type="nucleotide sequence ID" value="NZ_BAABAH010000003.1"/>
</dbReference>
<organism evidence="5 6">
    <name type="scientific">Nocardioides panacisoli</name>
    <dbReference type="NCBI Taxonomy" id="627624"/>
    <lineage>
        <taxon>Bacteria</taxon>
        <taxon>Bacillati</taxon>
        <taxon>Actinomycetota</taxon>
        <taxon>Actinomycetes</taxon>
        <taxon>Propionibacteriales</taxon>
        <taxon>Nocardioidaceae</taxon>
        <taxon>Nocardioides</taxon>
    </lineage>
</organism>
<sequence>MTYRVIQWATGGVGRAAIEGVLRHPDLELVGCWVHSEEKSGHDVGELVGIEPIGVRATTSMDEVLALDADCVVYAPLLPVEDEVAAILRSGKNVVTPVGWVYPADDQARAIRDACAAGRTTLHGSGIHPGGITEWFPLCVSGVVSAATYVRAEEFSDIRTYGAPDVVRHIMGFGMSPDEALASPLASLLEGGFKRSVQMVVDALGFATDGTVTTAQEVAVAAAPIDSPIGVIEPGQVAARRFRWDARVGDQVVVTAAVNWLMGDEDLDPDWSLGDAGERFEVEVRGDPSVTLTFKGLQPETVEAGLVRNEGVVATAMHCINAIPLVCDAEPGIKTYLDLPVVTGRAAPSLGAGRVA</sequence>
<dbReference type="InterPro" id="IPR000846">
    <property type="entry name" value="DapB_N"/>
</dbReference>
<feature type="domain" description="2,4-diaminopentanoate dehydrogenase C-terminal" evidence="4">
    <location>
        <begin position="138"/>
        <end position="343"/>
    </location>
</feature>
<name>A0ABP7I7D0_9ACTN</name>
<keyword evidence="6" id="KW-1185">Reference proteome</keyword>
<dbReference type="Pfam" id="PF01113">
    <property type="entry name" value="DapB_N"/>
    <property type="match status" value="1"/>
</dbReference>
<accession>A0ABP7I7D0</accession>
<dbReference type="SUPFAM" id="SSF51735">
    <property type="entry name" value="NAD(P)-binding Rossmann-fold domains"/>
    <property type="match status" value="1"/>
</dbReference>
<evidence type="ECO:0008006" key="7">
    <source>
        <dbReference type="Google" id="ProtNLM"/>
    </source>
</evidence>
<evidence type="ECO:0000313" key="6">
    <source>
        <dbReference type="Proteomes" id="UP001501821"/>
    </source>
</evidence>
<evidence type="ECO:0000259" key="3">
    <source>
        <dbReference type="Pfam" id="PF01113"/>
    </source>
</evidence>
<proteinExistence type="predicted"/>
<dbReference type="Gene3D" id="3.40.50.720">
    <property type="entry name" value="NAD(P)-binding Rossmann-like Domain"/>
    <property type="match status" value="1"/>
</dbReference>
<keyword evidence="2" id="KW-0560">Oxidoreductase</keyword>
<dbReference type="Proteomes" id="UP001501821">
    <property type="component" value="Unassembled WGS sequence"/>
</dbReference>
<comment type="caution">
    <text evidence="5">The sequence shown here is derived from an EMBL/GenBank/DDBJ whole genome shotgun (WGS) entry which is preliminary data.</text>
</comment>
<evidence type="ECO:0000256" key="2">
    <source>
        <dbReference type="ARBA" id="ARBA00023002"/>
    </source>
</evidence>
<dbReference type="Pfam" id="PF19328">
    <property type="entry name" value="DAP_DH_C"/>
    <property type="match status" value="1"/>
</dbReference>
<evidence type="ECO:0000313" key="5">
    <source>
        <dbReference type="EMBL" id="GAA3811409.1"/>
    </source>
</evidence>
<reference evidence="6" key="1">
    <citation type="journal article" date="2019" name="Int. J. Syst. Evol. Microbiol.">
        <title>The Global Catalogue of Microorganisms (GCM) 10K type strain sequencing project: providing services to taxonomists for standard genome sequencing and annotation.</title>
        <authorList>
            <consortium name="The Broad Institute Genomics Platform"/>
            <consortium name="The Broad Institute Genome Sequencing Center for Infectious Disease"/>
            <person name="Wu L."/>
            <person name="Ma J."/>
        </authorList>
    </citation>
    <scope>NUCLEOTIDE SEQUENCE [LARGE SCALE GENOMIC DNA]</scope>
    <source>
        <strain evidence="6">JCM 16953</strain>
    </source>
</reference>
<dbReference type="EMBL" id="BAABAH010000003">
    <property type="protein sequence ID" value="GAA3811409.1"/>
    <property type="molecule type" value="Genomic_DNA"/>
</dbReference>
<dbReference type="InterPro" id="IPR036291">
    <property type="entry name" value="NAD(P)-bd_dom_sf"/>
</dbReference>
<protein>
    <recommendedName>
        <fullName evidence="7">Dihydrodipicolinate reductase</fullName>
    </recommendedName>
</protein>
<evidence type="ECO:0000259" key="4">
    <source>
        <dbReference type="Pfam" id="PF19328"/>
    </source>
</evidence>
<feature type="domain" description="Dihydrodipicolinate reductase N-terminal" evidence="3">
    <location>
        <begin position="9"/>
        <end position="73"/>
    </location>
</feature>
<gene>
    <name evidence="5" type="ORF">GCM10022242_12360</name>
</gene>
<keyword evidence="1" id="KW-0521">NADP</keyword>
<dbReference type="InterPro" id="IPR045760">
    <property type="entry name" value="DAP_DH_C"/>
</dbReference>
<evidence type="ECO:0000256" key="1">
    <source>
        <dbReference type="ARBA" id="ARBA00022857"/>
    </source>
</evidence>